<evidence type="ECO:0000313" key="1">
    <source>
        <dbReference type="EnsemblPlants" id="Solyc10g054450.1.1"/>
    </source>
</evidence>
<organism evidence="1">
    <name type="scientific">Solanum lycopersicum</name>
    <name type="common">Tomato</name>
    <name type="synonym">Lycopersicon esculentum</name>
    <dbReference type="NCBI Taxonomy" id="4081"/>
    <lineage>
        <taxon>Eukaryota</taxon>
        <taxon>Viridiplantae</taxon>
        <taxon>Streptophyta</taxon>
        <taxon>Embryophyta</taxon>
        <taxon>Tracheophyta</taxon>
        <taxon>Spermatophyta</taxon>
        <taxon>Magnoliopsida</taxon>
        <taxon>eudicotyledons</taxon>
        <taxon>Gunneridae</taxon>
        <taxon>Pentapetalae</taxon>
        <taxon>asterids</taxon>
        <taxon>lamiids</taxon>
        <taxon>Solanales</taxon>
        <taxon>Solanaceae</taxon>
        <taxon>Solanoideae</taxon>
        <taxon>Solaneae</taxon>
        <taxon>Solanum</taxon>
        <taxon>Solanum subgen. Lycopersicon</taxon>
    </lineage>
</organism>
<accession>K4D143</accession>
<dbReference type="Gramene" id="Solyc10g054450.1.1">
    <property type="protein sequence ID" value="Solyc10g054450.1.1"/>
    <property type="gene ID" value="Solyc10g054450.1"/>
</dbReference>
<dbReference type="HOGENOM" id="CLU_2817349_0_0_1"/>
<proteinExistence type="predicted"/>
<keyword evidence="2" id="KW-1185">Reference proteome</keyword>
<sequence>MDSKLSRYGKDPGLGGIHTSVAGRAGHIVTQVQDHKAETVRTGVLSAKDSVSRLEDIFDSTGSRTYT</sequence>
<name>K4D143_SOLLC</name>
<dbReference type="Proteomes" id="UP000004994">
    <property type="component" value="Chromosome 10"/>
</dbReference>
<dbReference type="InParanoid" id="K4D143"/>
<evidence type="ECO:0000313" key="2">
    <source>
        <dbReference type="Proteomes" id="UP000004994"/>
    </source>
</evidence>
<protein>
    <submittedName>
        <fullName evidence="1">Uncharacterized protein</fullName>
    </submittedName>
</protein>
<dbReference type="PaxDb" id="4081-Solyc10g054450.1.1"/>
<reference evidence="1" key="1">
    <citation type="journal article" date="2012" name="Nature">
        <title>The tomato genome sequence provides insights into fleshy fruit evolution.</title>
        <authorList>
            <consortium name="Tomato Genome Consortium"/>
        </authorList>
    </citation>
    <scope>NUCLEOTIDE SEQUENCE [LARGE SCALE GENOMIC DNA]</scope>
    <source>
        <strain evidence="1">cv. Heinz 1706</strain>
    </source>
</reference>
<dbReference type="EnsemblPlants" id="Solyc10g054450.1.1">
    <property type="protein sequence ID" value="Solyc10g054450.1.1"/>
    <property type="gene ID" value="Solyc10g054450.1"/>
</dbReference>
<reference evidence="1" key="2">
    <citation type="submission" date="2015-06" db="UniProtKB">
        <authorList>
            <consortium name="EnsemblPlants"/>
        </authorList>
    </citation>
    <scope>IDENTIFICATION</scope>
    <source>
        <strain evidence="1">cv. Heinz 1706</strain>
    </source>
</reference>
<dbReference type="AlphaFoldDB" id="K4D143"/>